<dbReference type="PANTHER" id="PTHR11842">
    <property type="entry name" value="MITOTIC SPINDLE ASSEMBLY CHECKPOINT PROTEIN MAD2"/>
    <property type="match status" value="1"/>
</dbReference>
<feature type="region of interest" description="Disordered" evidence="7">
    <location>
        <begin position="96"/>
        <end position="133"/>
    </location>
</feature>
<evidence type="ECO:0000256" key="2">
    <source>
        <dbReference type="ARBA" id="ARBA00010348"/>
    </source>
</evidence>
<dbReference type="GO" id="GO:0005654">
    <property type="term" value="C:nucleoplasm"/>
    <property type="evidence" value="ECO:0007669"/>
    <property type="project" value="TreeGrafter"/>
</dbReference>
<dbReference type="PANTHER" id="PTHR11842:SF11">
    <property type="entry name" value="MITOTIC SPINDLE ASSEMBLY CHECKPOINT PROTEIN MAD2A"/>
    <property type="match status" value="1"/>
</dbReference>
<keyword evidence="6" id="KW-0131">Cell cycle</keyword>
<dbReference type="GO" id="GO:0007094">
    <property type="term" value="P:mitotic spindle assembly checkpoint signaling"/>
    <property type="evidence" value="ECO:0007669"/>
    <property type="project" value="TreeGrafter"/>
</dbReference>
<dbReference type="InterPro" id="IPR003511">
    <property type="entry name" value="HORMA_dom"/>
</dbReference>
<evidence type="ECO:0000256" key="7">
    <source>
        <dbReference type="SAM" id="MobiDB-lite"/>
    </source>
</evidence>
<name>A0A8H7ZLH7_9ASCO</name>
<keyword evidence="4" id="KW-0498">Mitosis</keyword>
<comment type="caution">
    <text evidence="9">The sequence shown here is derived from an EMBL/GenBank/DDBJ whole genome shotgun (WGS) entry which is preliminary data.</text>
</comment>
<evidence type="ECO:0000256" key="3">
    <source>
        <dbReference type="ARBA" id="ARBA00022618"/>
    </source>
</evidence>
<evidence type="ECO:0000256" key="6">
    <source>
        <dbReference type="ARBA" id="ARBA00023306"/>
    </source>
</evidence>
<dbReference type="PROSITE" id="PS50815">
    <property type="entry name" value="HORMA"/>
    <property type="match status" value="1"/>
</dbReference>
<dbReference type="InterPro" id="IPR045091">
    <property type="entry name" value="Mad2-like"/>
</dbReference>
<dbReference type="Gene3D" id="3.30.900.10">
    <property type="entry name" value="HORMA domain"/>
    <property type="match status" value="1"/>
</dbReference>
<dbReference type="Proteomes" id="UP000669133">
    <property type="component" value="Unassembled WGS sequence"/>
</dbReference>
<feature type="compositionally biased region" description="Acidic residues" evidence="7">
    <location>
        <begin position="102"/>
        <end position="112"/>
    </location>
</feature>
<dbReference type="SUPFAM" id="SSF56019">
    <property type="entry name" value="The spindle assembly checkpoint protein mad2"/>
    <property type="match status" value="1"/>
</dbReference>
<keyword evidence="3" id="KW-0132">Cell division</keyword>
<evidence type="ECO:0000256" key="1">
    <source>
        <dbReference type="ARBA" id="ARBA00004123"/>
    </source>
</evidence>
<feature type="compositionally biased region" description="Basic and acidic residues" evidence="7">
    <location>
        <begin position="113"/>
        <end position="133"/>
    </location>
</feature>
<reference evidence="9 10" key="1">
    <citation type="submission" date="2020-12" db="EMBL/GenBank/DDBJ databases">
        <title>Effect of drift, selection, and recombination on the evolution of hybrid genomes in Candida yeast pathogens.</title>
        <authorList>
            <person name="Mixao V."/>
            <person name="Ksiezopolska E."/>
            <person name="Saus E."/>
            <person name="Boekhout T."/>
            <person name="Gacser A."/>
            <person name="Gabaldon T."/>
        </authorList>
    </citation>
    <scope>NUCLEOTIDE SEQUENCE [LARGE SCALE GENOMIC DNA]</scope>
    <source>
        <strain evidence="9 10">BP57</strain>
    </source>
</reference>
<gene>
    <name evidence="9" type="ORF">I9W82_000954</name>
</gene>
<keyword evidence="5" id="KW-0539">Nucleus</keyword>
<dbReference type="OrthoDB" id="1806at2759"/>
<dbReference type="GO" id="GO:0005737">
    <property type="term" value="C:cytoplasm"/>
    <property type="evidence" value="ECO:0007669"/>
    <property type="project" value="TreeGrafter"/>
</dbReference>
<comment type="similarity">
    <text evidence="2">Belongs to the MAD2 family.</text>
</comment>
<evidence type="ECO:0000313" key="10">
    <source>
        <dbReference type="Proteomes" id="UP000669133"/>
    </source>
</evidence>
<evidence type="ECO:0000256" key="4">
    <source>
        <dbReference type="ARBA" id="ARBA00022776"/>
    </source>
</evidence>
<sequence length="218" mass="25065">MSASKLALKGSSKIVSDYFEFAINSILFQRGIYPAEDFITVRKYDLPMVINNDDDVKTYISNIMQQLKKWIYGKKITKLIVVIVSTSTGESIERWEFNVETKEEDEEVEEDKEGNADGNEKQREDGKSKKPKSEIQKEIRAIIRQITSSVSYLPILRDDEYTFNVLVYTDKDANVPIQWCDTNGDGRILKGDNVDEIDFASFSTDKHKVKTSVSYKFE</sequence>
<dbReference type="GO" id="GO:0051301">
    <property type="term" value="P:cell division"/>
    <property type="evidence" value="ECO:0007669"/>
    <property type="project" value="UniProtKB-KW"/>
</dbReference>
<dbReference type="Pfam" id="PF02301">
    <property type="entry name" value="HORMA"/>
    <property type="match status" value="1"/>
</dbReference>
<evidence type="ECO:0000313" key="9">
    <source>
        <dbReference type="EMBL" id="KAG5421861.1"/>
    </source>
</evidence>
<dbReference type="InterPro" id="IPR036570">
    <property type="entry name" value="HORMA_dom_sf"/>
</dbReference>
<accession>A0A8H7ZLH7</accession>
<keyword evidence="10" id="KW-1185">Reference proteome</keyword>
<protein>
    <submittedName>
        <fullName evidence="9">MAD2</fullName>
    </submittedName>
</protein>
<comment type="subcellular location">
    <subcellularLocation>
        <location evidence="1">Nucleus</location>
    </subcellularLocation>
</comment>
<proteinExistence type="inferred from homology"/>
<evidence type="ECO:0000259" key="8">
    <source>
        <dbReference type="PROSITE" id="PS50815"/>
    </source>
</evidence>
<feature type="domain" description="HORMA" evidence="8">
    <location>
        <begin position="9"/>
        <end position="213"/>
    </location>
</feature>
<dbReference type="AlphaFoldDB" id="A0A8H7ZLH7"/>
<dbReference type="GO" id="GO:0000776">
    <property type="term" value="C:kinetochore"/>
    <property type="evidence" value="ECO:0007669"/>
    <property type="project" value="TreeGrafter"/>
</dbReference>
<dbReference type="RefSeq" id="XP_067550977.1">
    <property type="nucleotide sequence ID" value="XM_067695373.1"/>
</dbReference>
<organism evidence="9 10">
    <name type="scientific">Candida metapsilosis</name>
    <dbReference type="NCBI Taxonomy" id="273372"/>
    <lineage>
        <taxon>Eukaryota</taxon>
        <taxon>Fungi</taxon>
        <taxon>Dikarya</taxon>
        <taxon>Ascomycota</taxon>
        <taxon>Saccharomycotina</taxon>
        <taxon>Pichiomycetes</taxon>
        <taxon>Debaryomycetaceae</taxon>
        <taxon>Candida/Lodderomyces clade</taxon>
        <taxon>Candida</taxon>
    </lineage>
</organism>
<dbReference type="EMBL" id="JAEOAQ010000001">
    <property type="protein sequence ID" value="KAG5421861.1"/>
    <property type="molecule type" value="Genomic_DNA"/>
</dbReference>
<dbReference type="GeneID" id="93649583"/>
<evidence type="ECO:0000256" key="5">
    <source>
        <dbReference type="ARBA" id="ARBA00023242"/>
    </source>
</evidence>